<protein>
    <submittedName>
        <fullName evidence="5">ABC transporter ATP-binding protein</fullName>
    </submittedName>
</protein>
<evidence type="ECO:0000313" key="5">
    <source>
        <dbReference type="EMBL" id="MBS4193117.1"/>
    </source>
</evidence>
<keyword evidence="2" id="KW-0547">Nucleotide-binding</keyword>
<evidence type="ECO:0000256" key="3">
    <source>
        <dbReference type="ARBA" id="ARBA00022840"/>
    </source>
</evidence>
<dbReference type="RefSeq" id="WP_213104555.1">
    <property type="nucleotide sequence ID" value="NZ_JAGYPM010000008.1"/>
</dbReference>
<dbReference type="PANTHER" id="PTHR42939:SF1">
    <property type="entry name" value="ABC TRANSPORTER ATP-BINDING PROTEIN ALBC-RELATED"/>
    <property type="match status" value="1"/>
</dbReference>
<feature type="domain" description="ABC transporter" evidence="4">
    <location>
        <begin position="3"/>
        <end position="227"/>
    </location>
</feature>
<sequence>MILSLKGIYKSFGKSTVLKNISLDIDIPKILALVGPNGSGKSTLLNIINNLVIPDQGEITILNKSNKDTSIFKEVSYMQDNSVLYHYLTGYDHLQFIANIQGLSKKDIVSTAERMGITGYLHKKVGHYSLGMKQHLLIAMAIVNDPKLLILDEPLNGLDPTSAIKIRKLLLELYNEEKAIIVSSHNLSEIDHITSHVVFLKDGHIIEEDIKQYEYYFYLFSVDKLERAKDILKRNDIAFDLMDGKIKLDHLFSLQDIAQKLGNEQVVILDIEKIRLGTENRYKKIFAKEVQS</sequence>
<dbReference type="PANTHER" id="PTHR42939">
    <property type="entry name" value="ABC TRANSPORTER ATP-BINDING PROTEIN ALBC-RELATED"/>
    <property type="match status" value="1"/>
</dbReference>
<dbReference type="Pfam" id="PF00005">
    <property type="entry name" value="ABC_tran"/>
    <property type="match status" value="1"/>
</dbReference>
<dbReference type="InterPro" id="IPR003439">
    <property type="entry name" value="ABC_transporter-like_ATP-bd"/>
</dbReference>
<dbReference type="Gene3D" id="3.40.50.300">
    <property type="entry name" value="P-loop containing nucleotide triphosphate hydrolases"/>
    <property type="match status" value="1"/>
</dbReference>
<keyword evidence="3 5" id="KW-0067">ATP-binding</keyword>
<dbReference type="SUPFAM" id="SSF52540">
    <property type="entry name" value="P-loop containing nucleoside triphosphate hydrolases"/>
    <property type="match status" value="1"/>
</dbReference>
<proteinExistence type="predicted"/>
<reference evidence="5 6" key="1">
    <citation type="submission" date="2021-05" db="EMBL/GenBank/DDBJ databases">
        <title>Novel Bacillus species.</title>
        <authorList>
            <person name="Liu G."/>
        </authorList>
    </citation>
    <scope>NUCLEOTIDE SEQUENCE [LARGE SCALE GENOMIC DNA]</scope>
    <source>
        <strain evidence="5 6">FJAT-49705</strain>
    </source>
</reference>
<evidence type="ECO:0000256" key="1">
    <source>
        <dbReference type="ARBA" id="ARBA00022448"/>
    </source>
</evidence>
<dbReference type="PROSITE" id="PS50893">
    <property type="entry name" value="ABC_TRANSPORTER_2"/>
    <property type="match status" value="1"/>
</dbReference>
<dbReference type="SMART" id="SM00382">
    <property type="entry name" value="AAA"/>
    <property type="match status" value="1"/>
</dbReference>
<keyword evidence="1" id="KW-0813">Transport</keyword>
<keyword evidence="6" id="KW-1185">Reference proteome</keyword>
<dbReference type="GO" id="GO:0005524">
    <property type="term" value="F:ATP binding"/>
    <property type="evidence" value="ECO:0007669"/>
    <property type="project" value="UniProtKB-KW"/>
</dbReference>
<dbReference type="InterPro" id="IPR051782">
    <property type="entry name" value="ABC_Transporter_VariousFunc"/>
</dbReference>
<evidence type="ECO:0000313" key="6">
    <source>
        <dbReference type="Proteomes" id="UP000681027"/>
    </source>
</evidence>
<dbReference type="EMBL" id="JAGYPM010000008">
    <property type="protein sequence ID" value="MBS4193117.1"/>
    <property type="molecule type" value="Genomic_DNA"/>
</dbReference>
<evidence type="ECO:0000256" key="2">
    <source>
        <dbReference type="ARBA" id="ARBA00022741"/>
    </source>
</evidence>
<dbReference type="InterPro" id="IPR003593">
    <property type="entry name" value="AAA+_ATPase"/>
</dbReference>
<name>A0ABS5NZ44_9BACI</name>
<dbReference type="InterPro" id="IPR027417">
    <property type="entry name" value="P-loop_NTPase"/>
</dbReference>
<dbReference type="CDD" id="cd03230">
    <property type="entry name" value="ABC_DR_subfamily_A"/>
    <property type="match status" value="1"/>
</dbReference>
<dbReference type="Proteomes" id="UP000681027">
    <property type="component" value="Unassembled WGS sequence"/>
</dbReference>
<accession>A0ABS5NZ44</accession>
<evidence type="ECO:0000259" key="4">
    <source>
        <dbReference type="PROSITE" id="PS50893"/>
    </source>
</evidence>
<comment type="caution">
    <text evidence="5">The sequence shown here is derived from an EMBL/GenBank/DDBJ whole genome shotgun (WGS) entry which is preliminary data.</text>
</comment>
<organism evidence="5 6">
    <name type="scientific">Cytobacillus citreus</name>
    <dbReference type="NCBI Taxonomy" id="2833586"/>
    <lineage>
        <taxon>Bacteria</taxon>
        <taxon>Bacillati</taxon>
        <taxon>Bacillota</taxon>
        <taxon>Bacilli</taxon>
        <taxon>Bacillales</taxon>
        <taxon>Bacillaceae</taxon>
        <taxon>Cytobacillus</taxon>
    </lineage>
</organism>
<gene>
    <name evidence="5" type="ORF">KHA94_23705</name>
</gene>